<evidence type="ECO:0000313" key="2">
    <source>
        <dbReference type="EMBL" id="RMC08271.1"/>
    </source>
</evidence>
<dbReference type="EMBL" id="QRBI01000117">
    <property type="protein sequence ID" value="RMC08271.1"/>
    <property type="molecule type" value="Genomic_DNA"/>
</dbReference>
<keyword evidence="3" id="KW-1185">Reference proteome</keyword>
<name>A0A3M0K6T9_HIRRU</name>
<gene>
    <name evidence="2" type="ORF">DUI87_14512</name>
</gene>
<comment type="caution">
    <text evidence="2">The sequence shown here is derived from an EMBL/GenBank/DDBJ whole genome shotgun (WGS) entry which is preliminary data.</text>
</comment>
<feature type="compositionally biased region" description="Basic residues" evidence="1">
    <location>
        <begin position="65"/>
        <end position="77"/>
    </location>
</feature>
<accession>A0A3M0K6T9</accession>
<protein>
    <submittedName>
        <fullName evidence="2">Uncharacterized protein</fullName>
    </submittedName>
</protein>
<organism evidence="2 3">
    <name type="scientific">Hirundo rustica rustica</name>
    <dbReference type="NCBI Taxonomy" id="333673"/>
    <lineage>
        <taxon>Eukaryota</taxon>
        <taxon>Metazoa</taxon>
        <taxon>Chordata</taxon>
        <taxon>Craniata</taxon>
        <taxon>Vertebrata</taxon>
        <taxon>Euteleostomi</taxon>
        <taxon>Archelosauria</taxon>
        <taxon>Archosauria</taxon>
        <taxon>Dinosauria</taxon>
        <taxon>Saurischia</taxon>
        <taxon>Theropoda</taxon>
        <taxon>Coelurosauria</taxon>
        <taxon>Aves</taxon>
        <taxon>Neognathae</taxon>
        <taxon>Neoaves</taxon>
        <taxon>Telluraves</taxon>
        <taxon>Australaves</taxon>
        <taxon>Passeriformes</taxon>
        <taxon>Sylvioidea</taxon>
        <taxon>Hirundinidae</taxon>
        <taxon>Hirundo</taxon>
    </lineage>
</organism>
<proteinExistence type="predicted"/>
<sequence length="93" mass="9975">MLGFPIHLCRDLPNPPHDVLSTAQEEPEQILTDPSGGSGSSSLATRSHLQMMNPTKAMTLAWGRAKGRTQPKGRGRRLAVSASNEPQGMVTPD</sequence>
<evidence type="ECO:0000256" key="1">
    <source>
        <dbReference type="SAM" id="MobiDB-lite"/>
    </source>
</evidence>
<reference evidence="2 3" key="1">
    <citation type="submission" date="2018-07" db="EMBL/GenBank/DDBJ databases">
        <title>A high quality draft genome assembly of the barn swallow (H. rustica rustica).</title>
        <authorList>
            <person name="Formenti G."/>
            <person name="Chiara M."/>
            <person name="Poveda L."/>
            <person name="Francoijs K.-J."/>
            <person name="Bonisoli-Alquati A."/>
            <person name="Canova L."/>
            <person name="Gianfranceschi L."/>
            <person name="Horner D.S."/>
            <person name="Saino N."/>
        </authorList>
    </citation>
    <scope>NUCLEOTIDE SEQUENCE [LARGE SCALE GENOMIC DNA]</scope>
    <source>
        <strain evidence="2">Chelidonia</strain>
        <tissue evidence="2">Blood</tissue>
    </source>
</reference>
<evidence type="ECO:0000313" key="3">
    <source>
        <dbReference type="Proteomes" id="UP000269221"/>
    </source>
</evidence>
<dbReference type="AlphaFoldDB" id="A0A3M0K6T9"/>
<feature type="region of interest" description="Disordered" evidence="1">
    <location>
        <begin position="1"/>
        <end position="47"/>
    </location>
</feature>
<dbReference type="Proteomes" id="UP000269221">
    <property type="component" value="Unassembled WGS sequence"/>
</dbReference>
<feature type="region of interest" description="Disordered" evidence="1">
    <location>
        <begin position="64"/>
        <end position="93"/>
    </location>
</feature>